<gene>
    <name evidence="2" type="ORF">KFK14_16720</name>
</gene>
<evidence type="ECO:0000259" key="1">
    <source>
        <dbReference type="Pfam" id="PF11695"/>
    </source>
</evidence>
<dbReference type="Pfam" id="PF11695">
    <property type="entry name" value="DUF3291"/>
    <property type="match status" value="1"/>
</dbReference>
<proteinExistence type="predicted"/>
<dbReference type="RefSeq" id="WP_212608448.1">
    <property type="nucleotide sequence ID" value="NZ_CP073910.1"/>
</dbReference>
<dbReference type="AlphaFoldDB" id="A0A975K5D3"/>
<evidence type="ECO:0000313" key="2">
    <source>
        <dbReference type="EMBL" id="QUT04669.1"/>
    </source>
</evidence>
<reference evidence="2" key="1">
    <citation type="submission" date="2021-04" db="EMBL/GenBank/DDBJ databases">
        <title>Isolation of p-tert-butylphenol degrading bacteria Sphingobium phenoxybenzoativorans Tas13 from active sludge.</title>
        <authorList>
            <person name="Li Y."/>
        </authorList>
    </citation>
    <scope>NUCLEOTIDE SEQUENCE</scope>
    <source>
        <strain evidence="2">Tas13</strain>
    </source>
</reference>
<dbReference type="InterPro" id="IPR021708">
    <property type="entry name" value="DUF3291"/>
</dbReference>
<evidence type="ECO:0000313" key="3">
    <source>
        <dbReference type="Proteomes" id="UP000681425"/>
    </source>
</evidence>
<organism evidence="2 3">
    <name type="scientific">Sphingobium phenoxybenzoativorans</name>
    <dbReference type="NCBI Taxonomy" id="1592790"/>
    <lineage>
        <taxon>Bacteria</taxon>
        <taxon>Pseudomonadati</taxon>
        <taxon>Pseudomonadota</taxon>
        <taxon>Alphaproteobacteria</taxon>
        <taxon>Sphingomonadales</taxon>
        <taxon>Sphingomonadaceae</taxon>
        <taxon>Sphingobium</taxon>
    </lineage>
</organism>
<sequence length="169" mass="19039">MTGQDYHLAQVNIGRLVAPKGDPRVQPFFDALDRINALAEASPGFIWRLKDEGGNATDIQYSPDPLLIPNMSVWADAESLFDFVYRSAHTPVMARRREFFERFQGAYQALWWIPAGTVPTVNDALSRLWLLDRFGPSADAFTFKSRFPKPGLAGPPQDLRPDPWCMGRA</sequence>
<dbReference type="InterPro" id="IPR011008">
    <property type="entry name" value="Dimeric_a/b-barrel"/>
</dbReference>
<dbReference type="SUPFAM" id="SSF54909">
    <property type="entry name" value="Dimeric alpha+beta barrel"/>
    <property type="match status" value="1"/>
</dbReference>
<dbReference type="EMBL" id="CP073910">
    <property type="protein sequence ID" value="QUT04669.1"/>
    <property type="molecule type" value="Genomic_DNA"/>
</dbReference>
<name>A0A975K5D3_9SPHN</name>
<feature type="domain" description="DUF3291" evidence="1">
    <location>
        <begin position="8"/>
        <end position="145"/>
    </location>
</feature>
<protein>
    <submittedName>
        <fullName evidence="2">DUF3291 domain-containing protein</fullName>
    </submittedName>
</protein>
<dbReference type="Proteomes" id="UP000681425">
    <property type="component" value="Chromosome"/>
</dbReference>
<accession>A0A975K5D3</accession>
<keyword evidence="3" id="KW-1185">Reference proteome</keyword>
<dbReference type="KEGG" id="spph:KFK14_16720"/>